<dbReference type="Proteomes" id="UP001195483">
    <property type="component" value="Unassembled WGS sequence"/>
</dbReference>
<evidence type="ECO:0000313" key="3">
    <source>
        <dbReference type="EMBL" id="KAK3600218.1"/>
    </source>
</evidence>
<keyword evidence="4" id="KW-1185">Reference proteome</keyword>
<feature type="compositionally biased region" description="Basic and acidic residues" evidence="1">
    <location>
        <begin position="702"/>
        <end position="720"/>
    </location>
</feature>
<organism evidence="3 4">
    <name type="scientific">Potamilus streckersoni</name>
    <dbReference type="NCBI Taxonomy" id="2493646"/>
    <lineage>
        <taxon>Eukaryota</taxon>
        <taxon>Metazoa</taxon>
        <taxon>Spiralia</taxon>
        <taxon>Lophotrochozoa</taxon>
        <taxon>Mollusca</taxon>
        <taxon>Bivalvia</taxon>
        <taxon>Autobranchia</taxon>
        <taxon>Heteroconchia</taxon>
        <taxon>Palaeoheterodonta</taxon>
        <taxon>Unionida</taxon>
        <taxon>Unionoidea</taxon>
        <taxon>Unionidae</taxon>
        <taxon>Ambleminae</taxon>
        <taxon>Lampsilini</taxon>
        <taxon>Potamilus</taxon>
    </lineage>
</organism>
<name>A0AAE0SZ10_9BIVA</name>
<proteinExistence type="predicted"/>
<feature type="compositionally biased region" description="Polar residues" evidence="1">
    <location>
        <begin position="500"/>
        <end position="513"/>
    </location>
</feature>
<dbReference type="AlphaFoldDB" id="A0AAE0SZ10"/>
<dbReference type="GO" id="GO:0005068">
    <property type="term" value="F:transmembrane receptor protein tyrosine kinase adaptor activity"/>
    <property type="evidence" value="ECO:0007669"/>
    <property type="project" value="TreeGrafter"/>
</dbReference>
<dbReference type="GO" id="GO:0005104">
    <property type="term" value="F:fibroblast growth factor receptor binding"/>
    <property type="evidence" value="ECO:0007669"/>
    <property type="project" value="TreeGrafter"/>
</dbReference>
<dbReference type="GO" id="GO:0005829">
    <property type="term" value="C:cytosol"/>
    <property type="evidence" value="ECO:0007669"/>
    <property type="project" value="TreeGrafter"/>
</dbReference>
<reference evidence="3" key="1">
    <citation type="journal article" date="2021" name="Genome Biol. Evol.">
        <title>A High-Quality Reference Genome for a Parasitic Bivalve with Doubly Uniparental Inheritance (Bivalvia: Unionida).</title>
        <authorList>
            <person name="Smith C.H."/>
        </authorList>
    </citation>
    <scope>NUCLEOTIDE SEQUENCE</scope>
    <source>
        <strain evidence="3">CHS0354</strain>
    </source>
</reference>
<accession>A0AAE0SZ10</accession>
<dbReference type="InterPro" id="IPR017893">
    <property type="entry name" value="DBB_domain"/>
</dbReference>
<reference evidence="3" key="3">
    <citation type="submission" date="2023-05" db="EMBL/GenBank/DDBJ databases">
        <authorList>
            <person name="Smith C.H."/>
        </authorList>
    </citation>
    <scope>NUCLEOTIDE SEQUENCE</scope>
    <source>
        <strain evidence="3">CHS0354</strain>
        <tissue evidence="3">Mantle</tissue>
    </source>
</reference>
<dbReference type="InterPro" id="IPR052446">
    <property type="entry name" value="B-cell_PI3K-Signaling_Adptrs"/>
</dbReference>
<comment type="caution">
    <text evidence="3">The sequence shown here is derived from an EMBL/GenBank/DDBJ whole genome shotgun (WGS) entry which is preliminary data.</text>
</comment>
<dbReference type="EMBL" id="JAEAOA010001207">
    <property type="protein sequence ID" value="KAK3600218.1"/>
    <property type="molecule type" value="Genomic_DNA"/>
</dbReference>
<dbReference type="PANTHER" id="PTHR16267:SF11">
    <property type="entry name" value="STUMPS, ISOFORM E"/>
    <property type="match status" value="1"/>
</dbReference>
<dbReference type="Pfam" id="PF14545">
    <property type="entry name" value="DBB"/>
    <property type="match status" value="1"/>
</dbReference>
<sequence length="767" mass="86466">MENTHKYIRQKVNKVPTPGMMLPVHKEISVYYHPQDAADWAKYLQTKLGEREYQIATVLNDITSGPIFKGKTRVNVFLISPSFLELTDMNIMAGFDSHFSLALLMGVDIDDFTFMTTKYDVYEHVKEWVKFEVQESEESVRTLLMTIVSMYETDPDSFSPYDVLPPRIRPLNDVKNIIQEVTDQGVNIYIGLQSKVDSDVYIKFDGAEVDVKATFLKSHFYSFKLSDEMAQACSTFKVMCNNQLLGQGQLDDCAPSPQRTKDDFDMTQFKSALVLESRERSKDIVATGSSLDKPTDKQAKLDQIRMILEEETNPISLLCQCMALHGSDRGRLDKILADKIVASAPPGHLSLAERPERLSQIQSDQKWPSLLHFAAEYNLIYFAEALLMQPAFEGTCFIKNCDGRTPEDIAKHAGHLELSEMFSIYSQLLLNSCGGSHDSGYRGSGNKAPRLSQLRRFAEYRDSSSASVTSLPPPAPHGNSYVDASGYSKPPKPRPLHASRASSLRDSGLDNPTDNIIEEHIELEDMEEQSVFLNDPEGLEVSAGDREVGQGIIPINNTLRDGGSKIFFAHENPEVDGKRRSVMSKIKSEGDIVTTRRQSEGISPPFPSLIDIGKTYSDFEEFGYDRRPSIDSGREADDRSHHKEKAKKEKRSIFNFMKKRRRAKSEPFPSVEGGIVYKRQITNDDRQSNISTSSSGSSYSETSEHDQDAVTPRIREETKDKSKKKIKLFLKNAEKRKSVRLCHAMGETNMMYPSLPPKKSTFPDEVI</sequence>
<feature type="region of interest" description="Disordered" evidence="1">
    <location>
        <begin position="623"/>
        <end position="723"/>
    </location>
</feature>
<protein>
    <recommendedName>
        <fullName evidence="2">DBB domain-containing protein</fullName>
    </recommendedName>
</protein>
<evidence type="ECO:0000259" key="2">
    <source>
        <dbReference type="Pfam" id="PF14545"/>
    </source>
</evidence>
<evidence type="ECO:0000256" key="1">
    <source>
        <dbReference type="SAM" id="MobiDB-lite"/>
    </source>
</evidence>
<feature type="region of interest" description="Disordered" evidence="1">
    <location>
        <begin position="463"/>
        <end position="513"/>
    </location>
</feature>
<feature type="compositionally biased region" description="Low complexity" evidence="1">
    <location>
        <begin position="688"/>
        <end position="701"/>
    </location>
</feature>
<feature type="compositionally biased region" description="Basic and acidic residues" evidence="1">
    <location>
        <begin position="623"/>
        <end position="641"/>
    </location>
</feature>
<reference evidence="3" key="2">
    <citation type="journal article" date="2021" name="Genome Biol. Evol.">
        <title>Developing a high-quality reference genome for a parasitic bivalve with doubly uniparental inheritance (Bivalvia: Unionida).</title>
        <authorList>
            <person name="Smith C.H."/>
        </authorList>
    </citation>
    <scope>NUCLEOTIDE SEQUENCE</scope>
    <source>
        <strain evidence="3">CHS0354</strain>
        <tissue evidence="3">Mantle</tissue>
    </source>
</reference>
<gene>
    <name evidence="3" type="ORF">CHS0354_019845</name>
</gene>
<feature type="domain" description="DBB" evidence="2">
    <location>
        <begin position="298"/>
        <end position="351"/>
    </location>
</feature>
<dbReference type="PANTHER" id="PTHR16267">
    <property type="entry name" value="BANK1/PIK3AP1 FAMILY MEMBER"/>
    <property type="match status" value="1"/>
</dbReference>
<evidence type="ECO:0000313" key="4">
    <source>
        <dbReference type="Proteomes" id="UP001195483"/>
    </source>
</evidence>